<evidence type="ECO:0000313" key="1">
    <source>
        <dbReference type="EMBL" id="JAE18243.1"/>
    </source>
</evidence>
<dbReference type="AlphaFoldDB" id="A0A0A9GC31"/>
<reference evidence="1" key="1">
    <citation type="submission" date="2014-09" db="EMBL/GenBank/DDBJ databases">
        <authorList>
            <person name="Magalhaes I.L.F."/>
            <person name="Oliveira U."/>
            <person name="Santos F.R."/>
            <person name="Vidigal T.H.D.A."/>
            <person name="Brescovit A.D."/>
            <person name="Santos A.J."/>
        </authorList>
    </citation>
    <scope>NUCLEOTIDE SEQUENCE</scope>
    <source>
        <tissue evidence="1">Shoot tissue taken approximately 20 cm above the soil surface</tissue>
    </source>
</reference>
<sequence length="111" mass="11729">MTDLSDRAGGSWLMILNSDSTTPRFFDIFVADRRTFSMTSFLLFSSISLTSISRCDLLGMLLIAPGCSCRMPTVPTVSVDPDSRTCFSTANANSAAASPASFLAGMSTAPA</sequence>
<reference evidence="1" key="2">
    <citation type="journal article" date="2015" name="Data Brief">
        <title>Shoot transcriptome of the giant reed, Arundo donax.</title>
        <authorList>
            <person name="Barrero R.A."/>
            <person name="Guerrero F.D."/>
            <person name="Moolhuijzen P."/>
            <person name="Goolsby J.A."/>
            <person name="Tidwell J."/>
            <person name="Bellgard S.E."/>
            <person name="Bellgard M.I."/>
        </authorList>
    </citation>
    <scope>NUCLEOTIDE SEQUENCE</scope>
    <source>
        <tissue evidence="1">Shoot tissue taken approximately 20 cm above the soil surface</tissue>
    </source>
</reference>
<organism evidence="1">
    <name type="scientific">Arundo donax</name>
    <name type="common">Giant reed</name>
    <name type="synonym">Donax arundinaceus</name>
    <dbReference type="NCBI Taxonomy" id="35708"/>
    <lineage>
        <taxon>Eukaryota</taxon>
        <taxon>Viridiplantae</taxon>
        <taxon>Streptophyta</taxon>
        <taxon>Embryophyta</taxon>
        <taxon>Tracheophyta</taxon>
        <taxon>Spermatophyta</taxon>
        <taxon>Magnoliopsida</taxon>
        <taxon>Liliopsida</taxon>
        <taxon>Poales</taxon>
        <taxon>Poaceae</taxon>
        <taxon>PACMAD clade</taxon>
        <taxon>Arundinoideae</taxon>
        <taxon>Arundineae</taxon>
        <taxon>Arundo</taxon>
    </lineage>
</organism>
<name>A0A0A9GC31_ARUDO</name>
<accession>A0A0A9GC31</accession>
<proteinExistence type="predicted"/>
<protein>
    <submittedName>
        <fullName evidence="1">Uncharacterized protein</fullName>
    </submittedName>
</protein>
<dbReference type="EMBL" id="GBRH01179653">
    <property type="protein sequence ID" value="JAE18243.1"/>
    <property type="molecule type" value="Transcribed_RNA"/>
</dbReference>